<sequence length="249" mass="27400">MQTSSRTYDYRRLKAEYKQLSASSSTDKAMHRLREAVHAVNILLPTPITLEMALLSADGVRKLVRGQSLARTYSACLRNLECLSRHVPGRGNPGLDAVVETHRENAQRVADTCAAALLHMYMSIGTGRTDAFVEHAIQLTAATETAMSDIALVERALGLTHPHNERSPASMDESTGMKNCAVLSHMNDNKDDAVNMEPGYNTTIDRLISSPLLSQSKRERTIISTPAVTPKDNCPPVKFSRENNLITEL</sequence>
<evidence type="ECO:0000256" key="2">
    <source>
        <dbReference type="ARBA" id="ARBA00004192"/>
    </source>
</evidence>
<proteinExistence type="inferred from homology"/>
<gene>
    <name evidence="10" type="primary">UL51</name>
</gene>
<name>G9CUG4_9ALPH</name>
<keyword evidence="6" id="KW-0920">Virion tegument</keyword>
<dbReference type="Pfam" id="PF04540">
    <property type="entry name" value="Herpes_UL51"/>
    <property type="match status" value="1"/>
</dbReference>
<reference evidence="10 11" key="1">
    <citation type="journal article" date="2012" name="Arch. Virol.">
        <title>Comparative full-length sequence analysis of Marek's disease virus vaccine strain 814.</title>
        <authorList>
            <person name="Zhang F."/>
            <person name="Liu C.J."/>
            <person name="Zhang Y.P."/>
            <person name="Li Z.J."/>
            <person name="Liu A.L."/>
            <person name="Yan F.H."/>
            <person name="Cong F."/>
            <person name="Cheng Y."/>
        </authorList>
    </citation>
    <scope>NUCLEOTIDE SEQUENCE [LARGE SCALE GENOMIC DNA]</scope>
    <source>
        <strain evidence="10">814</strain>
    </source>
</reference>
<dbReference type="GO" id="GO:0019033">
    <property type="term" value="C:viral tegument"/>
    <property type="evidence" value="ECO:0007669"/>
    <property type="project" value="UniProtKB-SubCell"/>
</dbReference>
<keyword evidence="8" id="KW-0946">Virion</keyword>
<evidence type="ECO:0000256" key="3">
    <source>
        <dbReference type="ARBA" id="ARBA00004535"/>
    </source>
</evidence>
<evidence type="ECO:0000256" key="5">
    <source>
        <dbReference type="ARBA" id="ARBA00022553"/>
    </source>
</evidence>
<dbReference type="InterPro" id="IPR007625">
    <property type="entry name" value="Herpes_UL51"/>
</dbReference>
<evidence type="ECO:0000256" key="7">
    <source>
        <dbReference type="ARBA" id="ARBA00022812"/>
    </source>
</evidence>
<dbReference type="GO" id="GO:0044177">
    <property type="term" value="C:host cell Golgi apparatus"/>
    <property type="evidence" value="ECO:0007669"/>
    <property type="project" value="UniProtKB-SubCell"/>
</dbReference>
<accession>G9CUG4</accession>
<evidence type="ECO:0000313" key="10">
    <source>
        <dbReference type="EMBL" id="AEV55033.1"/>
    </source>
</evidence>
<evidence type="ECO:0000313" key="11">
    <source>
        <dbReference type="Proteomes" id="UP000108473"/>
    </source>
</evidence>
<evidence type="ECO:0000256" key="8">
    <source>
        <dbReference type="ARBA" id="ARBA00022844"/>
    </source>
</evidence>
<keyword evidence="7" id="KW-1040">Host Golgi apparatus</keyword>
<evidence type="ECO:0000256" key="6">
    <source>
        <dbReference type="ARBA" id="ARBA00022580"/>
    </source>
</evidence>
<keyword evidence="5" id="KW-0597">Phosphoprotein</keyword>
<dbReference type="EMBL" id="JF742597">
    <property type="protein sequence ID" value="AEV55033.1"/>
    <property type="molecule type" value="Genomic_DNA"/>
</dbReference>
<dbReference type="SMR" id="G9CUG4"/>
<protein>
    <submittedName>
        <fullName evidence="10">UL51</fullName>
    </submittedName>
</protein>
<comment type="subcellular location">
    <subcellularLocation>
        <location evidence="1">Host Golgi apparatus</location>
    </subcellularLocation>
    <subcellularLocation>
        <location evidence="2">Host cytoplasm</location>
    </subcellularLocation>
    <subcellularLocation>
        <location evidence="3">Virion tegument</location>
    </subcellularLocation>
</comment>
<dbReference type="Proteomes" id="UP000108473">
    <property type="component" value="Segment"/>
</dbReference>
<organism evidence="10 11">
    <name type="scientific">Gallid herpesvirus 2 strain 814</name>
    <dbReference type="NCBI Taxonomy" id="1123959"/>
    <lineage>
        <taxon>Viruses</taxon>
        <taxon>Duplodnaviria</taxon>
        <taxon>Heunggongvirae</taxon>
        <taxon>Peploviricota</taxon>
        <taxon>Herviviricetes</taxon>
        <taxon>Herpesvirales</taxon>
        <taxon>Orthoherpesviridae</taxon>
        <taxon>Alphaherpesvirinae</taxon>
        <taxon>Mardivirus</taxon>
        <taxon>Mardivirus gallidalpha2</taxon>
        <taxon>Gallid alphaherpesvirus 2</taxon>
    </lineage>
</organism>
<evidence type="ECO:0000256" key="4">
    <source>
        <dbReference type="ARBA" id="ARBA00006551"/>
    </source>
</evidence>
<comment type="similarity">
    <text evidence="4">Belongs to the herpesviridae UL51 family.</text>
</comment>
<keyword evidence="9" id="KW-1035">Host cytoplasm</keyword>
<evidence type="ECO:0000256" key="1">
    <source>
        <dbReference type="ARBA" id="ARBA00004136"/>
    </source>
</evidence>
<evidence type="ECO:0000256" key="9">
    <source>
        <dbReference type="ARBA" id="ARBA00023200"/>
    </source>
</evidence>